<keyword evidence="1" id="KW-0812">Transmembrane</keyword>
<keyword evidence="1" id="KW-1133">Transmembrane helix</keyword>
<comment type="caution">
    <text evidence="2">The sequence shown here is derived from an EMBL/GenBank/DDBJ whole genome shotgun (WGS) entry which is preliminary data.</text>
</comment>
<dbReference type="PANTHER" id="PTHR34289">
    <property type="entry name" value="PROTEIN, PUTATIVE (DUF819)-RELATED"/>
    <property type="match status" value="1"/>
</dbReference>
<feature type="transmembrane region" description="Helical" evidence="1">
    <location>
        <begin position="329"/>
        <end position="349"/>
    </location>
</feature>
<organism evidence="2 3">
    <name type="scientific">Cyclobacterium jeungdonense</name>
    <dbReference type="NCBI Taxonomy" id="708087"/>
    <lineage>
        <taxon>Bacteria</taxon>
        <taxon>Pseudomonadati</taxon>
        <taxon>Bacteroidota</taxon>
        <taxon>Cytophagia</taxon>
        <taxon>Cytophagales</taxon>
        <taxon>Cyclobacteriaceae</taxon>
        <taxon>Cyclobacterium</taxon>
    </lineage>
</organism>
<keyword evidence="3" id="KW-1185">Reference proteome</keyword>
<accession>A0ABT8CC44</accession>
<evidence type="ECO:0000313" key="3">
    <source>
        <dbReference type="Proteomes" id="UP001236663"/>
    </source>
</evidence>
<keyword evidence="1" id="KW-0472">Membrane</keyword>
<feature type="transmembrane region" description="Helical" evidence="1">
    <location>
        <begin position="169"/>
        <end position="193"/>
    </location>
</feature>
<feature type="transmembrane region" description="Helical" evidence="1">
    <location>
        <begin position="299"/>
        <end position="317"/>
    </location>
</feature>
<sequence length="416" mass="44655">MGDNGLIQDDAVVFGLLMAVLGLVFYTSASDHPIFKAIYRFVPVVLLCYFIPALFNTFGLVSGADSGLYFVASRYLLPTSLVLLTLSIDLKSIMKLGPKALIMFLTGTFGIILGGPFSLVLVSTLFPEVLGGVGGDETWRGLATIAGSWIGGSANQTAMLEVFGASPILFSQMIAVDVIVANLWMAFLLYWAAKPSLPDKLLKADTSAITQLKEKVENYQNSILKIPRLSDTMAILGLGFTITGLSHFLGGNLAAYIAENHPSLKQYSLDSPFFWLVILATTGGLMLSFTRWRKLEGVGASRMGSVLLYVLVATIGLQMDLRAVLDNPLFFLIGIIWMAFHIFFMLLVAFLIRAPFFYVAIGSQANVGGAASAPIVASAFHPALAPVGVLLAVLGYALGTYGAYICGLLLQFVFGN</sequence>
<dbReference type="Proteomes" id="UP001236663">
    <property type="component" value="Unassembled WGS sequence"/>
</dbReference>
<dbReference type="RefSeq" id="WP_163386227.1">
    <property type="nucleotide sequence ID" value="NZ_JAUFQS010000026.1"/>
</dbReference>
<evidence type="ECO:0000256" key="1">
    <source>
        <dbReference type="SAM" id="Phobius"/>
    </source>
</evidence>
<protein>
    <submittedName>
        <fullName evidence="2">DUF819 family protein</fullName>
    </submittedName>
</protein>
<feature type="transmembrane region" description="Helical" evidence="1">
    <location>
        <begin position="273"/>
        <end position="292"/>
    </location>
</feature>
<evidence type="ECO:0000313" key="2">
    <source>
        <dbReference type="EMBL" id="MDN3689325.1"/>
    </source>
</evidence>
<name>A0ABT8CC44_9BACT</name>
<feature type="transmembrane region" description="Helical" evidence="1">
    <location>
        <begin position="389"/>
        <end position="414"/>
    </location>
</feature>
<reference evidence="3" key="1">
    <citation type="journal article" date="2019" name="Int. J. Syst. Evol. Microbiol.">
        <title>The Global Catalogue of Microorganisms (GCM) 10K type strain sequencing project: providing services to taxonomists for standard genome sequencing and annotation.</title>
        <authorList>
            <consortium name="The Broad Institute Genomics Platform"/>
            <consortium name="The Broad Institute Genome Sequencing Center for Infectious Disease"/>
            <person name="Wu L."/>
            <person name="Ma J."/>
        </authorList>
    </citation>
    <scope>NUCLEOTIDE SEQUENCE [LARGE SCALE GENOMIC DNA]</scope>
    <source>
        <strain evidence="3">CECT 7706</strain>
    </source>
</reference>
<proteinExistence type="predicted"/>
<dbReference type="PANTHER" id="PTHR34289:SF8">
    <property type="entry name" value="DUF819 DOMAIN-CONTAINING PROTEIN"/>
    <property type="match status" value="1"/>
</dbReference>
<feature type="transmembrane region" description="Helical" evidence="1">
    <location>
        <begin position="67"/>
        <end position="88"/>
    </location>
</feature>
<feature type="transmembrane region" description="Helical" evidence="1">
    <location>
        <begin position="100"/>
        <end position="126"/>
    </location>
</feature>
<dbReference type="InterPro" id="IPR008537">
    <property type="entry name" value="DUF819"/>
</dbReference>
<feature type="transmembrane region" description="Helical" evidence="1">
    <location>
        <begin position="234"/>
        <end position="258"/>
    </location>
</feature>
<dbReference type="EMBL" id="JAUFQS010000026">
    <property type="protein sequence ID" value="MDN3689325.1"/>
    <property type="molecule type" value="Genomic_DNA"/>
</dbReference>
<feature type="transmembrane region" description="Helical" evidence="1">
    <location>
        <begin position="41"/>
        <end position="61"/>
    </location>
</feature>
<gene>
    <name evidence="2" type="ORF">QWZ15_15940</name>
</gene>
<dbReference type="Pfam" id="PF05684">
    <property type="entry name" value="DUF819"/>
    <property type="match status" value="1"/>
</dbReference>
<feature type="transmembrane region" description="Helical" evidence="1">
    <location>
        <begin position="356"/>
        <end position="377"/>
    </location>
</feature>
<feature type="transmembrane region" description="Helical" evidence="1">
    <location>
        <begin position="12"/>
        <end position="29"/>
    </location>
</feature>